<organism evidence="1 2">
    <name type="scientific">Nocardioides seonyuensis</name>
    <dbReference type="NCBI Taxonomy" id="2518371"/>
    <lineage>
        <taxon>Bacteria</taxon>
        <taxon>Bacillati</taxon>
        <taxon>Actinomycetota</taxon>
        <taxon>Actinomycetes</taxon>
        <taxon>Propionibacteriales</taxon>
        <taxon>Nocardioidaceae</taxon>
        <taxon>Nocardioides</taxon>
    </lineage>
</organism>
<dbReference type="RefSeq" id="WP_135266085.1">
    <property type="nucleotide sequence ID" value="NZ_CP038436.1"/>
</dbReference>
<accession>A0A4P7IC21</accession>
<protein>
    <submittedName>
        <fullName evidence="1">Uncharacterized protein</fullName>
    </submittedName>
</protein>
<keyword evidence="2" id="KW-1185">Reference proteome</keyword>
<evidence type="ECO:0000313" key="2">
    <source>
        <dbReference type="Proteomes" id="UP000294853"/>
    </source>
</evidence>
<gene>
    <name evidence="1" type="ORF">EXE58_00555</name>
</gene>
<dbReference type="OrthoDB" id="3830538at2"/>
<dbReference type="KEGG" id="nsn:EXE58_00555"/>
<dbReference type="Proteomes" id="UP000294853">
    <property type="component" value="Chromosome"/>
</dbReference>
<sequence>MSRQTPASHLTHAELAPSVELAADCHVVGHNLRLPSPARARVAAAPSLRFEDYPSEVGKREIAISDAAARLANALHLHLD</sequence>
<dbReference type="EMBL" id="CP038436">
    <property type="protein sequence ID" value="QBX54110.1"/>
    <property type="molecule type" value="Genomic_DNA"/>
</dbReference>
<proteinExistence type="predicted"/>
<reference evidence="1 2" key="1">
    <citation type="submission" date="2019-03" db="EMBL/GenBank/DDBJ databases">
        <title>Three New Species of Nocardioides, Nocardioides euryhalodurans sp. nov., Nocardioides seonyuensis sp. nov. and Nocardioides eburneoflavus sp. nov. Iolated from Soil.</title>
        <authorList>
            <person name="Roh S.G."/>
            <person name="Lee C."/>
            <person name="Kim M.-K."/>
            <person name="Kim S.B."/>
        </authorList>
    </citation>
    <scope>NUCLEOTIDE SEQUENCE [LARGE SCALE GENOMIC DNA]</scope>
    <source>
        <strain evidence="1 2">MMS17-SY207-3</strain>
    </source>
</reference>
<name>A0A4P7IC21_9ACTN</name>
<evidence type="ECO:0000313" key="1">
    <source>
        <dbReference type="EMBL" id="QBX54110.1"/>
    </source>
</evidence>
<dbReference type="AlphaFoldDB" id="A0A4P7IC21"/>